<dbReference type="AlphaFoldDB" id="A0A2R4X1N7"/>
<dbReference type="GeneID" id="36512483"/>
<sequence>MSTALVTGAASGIGRAVTEQFDAEGWTVYATDVDTDGLDQLARRGCETHRLDVTDDSDIAAVVETITAAGGIDCLVNNAGYGQLGPLEDVPIDRMQAQFDVNYWGIVRCVKAVLPTMREQGHGTIVTIGSVQGRVTTPGWGTYAGSKHALEGMNDALRIEVADQGIDVVLVEPAWVASEWADRVVERLTGFDRTECYRDLYESLEHGALVEGGRFAVTPERVARTVVAAAQADAPDARYAVGLPARLVLLTRLVPDSIADRVQQHLVSRYSGGKR</sequence>
<dbReference type="InterPro" id="IPR020904">
    <property type="entry name" value="Sc_DH/Rdtase_CS"/>
</dbReference>
<dbReference type="RefSeq" id="WP_108382251.1">
    <property type="nucleotide sequence ID" value="NZ_CP028858.1"/>
</dbReference>
<name>A0A2R4X1N7_9EURY</name>
<dbReference type="InterPro" id="IPR036291">
    <property type="entry name" value="NAD(P)-bd_dom_sf"/>
</dbReference>
<proteinExistence type="inferred from homology"/>
<reference evidence="4 5" key="1">
    <citation type="submission" date="2018-04" db="EMBL/GenBank/DDBJ databases">
        <title>Halococcoides cellulosivorans gen. nov., sp. nov., an extremely halophilic cellulose-utilizing haloarchaeon from hypersaline lakes.</title>
        <authorList>
            <person name="Sorokin D.Y."/>
            <person name="Toshchakov S.V."/>
            <person name="Samarov N.I."/>
            <person name="Korzhenkov A."/>
            <person name="Kublanov I.V."/>
        </authorList>
    </citation>
    <scope>NUCLEOTIDE SEQUENCE [LARGE SCALE GENOMIC DNA]</scope>
    <source>
        <strain evidence="4 5">HArcel1</strain>
    </source>
</reference>
<comment type="similarity">
    <text evidence="1 3">Belongs to the short-chain dehydrogenases/reductases (SDR) family.</text>
</comment>
<dbReference type="SUPFAM" id="SSF51735">
    <property type="entry name" value="NAD(P)-binding Rossmann-fold domains"/>
    <property type="match status" value="1"/>
</dbReference>
<protein>
    <submittedName>
        <fullName evidence="4">Short-chain dehydrogenase</fullName>
    </submittedName>
</protein>
<evidence type="ECO:0000256" key="2">
    <source>
        <dbReference type="ARBA" id="ARBA00023002"/>
    </source>
</evidence>
<dbReference type="GO" id="GO:0016491">
    <property type="term" value="F:oxidoreductase activity"/>
    <property type="evidence" value="ECO:0007669"/>
    <property type="project" value="UniProtKB-KW"/>
</dbReference>
<dbReference type="CDD" id="cd05374">
    <property type="entry name" value="17beta-HSD-like_SDR_c"/>
    <property type="match status" value="1"/>
</dbReference>
<dbReference type="KEGG" id="harc:HARCEL1_08210"/>
<keyword evidence="2" id="KW-0560">Oxidoreductase</keyword>
<dbReference type="Pfam" id="PF00106">
    <property type="entry name" value="adh_short"/>
    <property type="match status" value="1"/>
</dbReference>
<dbReference type="PANTHER" id="PTHR44169">
    <property type="entry name" value="NADPH-DEPENDENT 1-ACYLDIHYDROXYACETONE PHOSPHATE REDUCTASE"/>
    <property type="match status" value="1"/>
</dbReference>
<accession>A0A2R4X1N7</accession>
<dbReference type="Proteomes" id="UP000244727">
    <property type="component" value="Chromosome"/>
</dbReference>
<gene>
    <name evidence="4" type="ORF">HARCEL1_08210</name>
</gene>
<organism evidence="4 5">
    <name type="scientific">Halococcoides cellulosivorans</name>
    <dbReference type="NCBI Taxonomy" id="1679096"/>
    <lineage>
        <taxon>Archaea</taxon>
        <taxon>Methanobacteriati</taxon>
        <taxon>Methanobacteriota</taxon>
        <taxon>Stenosarchaea group</taxon>
        <taxon>Halobacteria</taxon>
        <taxon>Halobacteriales</taxon>
        <taxon>Haloarculaceae</taxon>
        <taxon>Halococcoides</taxon>
    </lineage>
</organism>
<keyword evidence="5" id="KW-1185">Reference proteome</keyword>
<evidence type="ECO:0000256" key="3">
    <source>
        <dbReference type="RuleBase" id="RU000363"/>
    </source>
</evidence>
<dbReference type="EMBL" id="CP028858">
    <property type="protein sequence ID" value="AWB27695.1"/>
    <property type="molecule type" value="Genomic_DNA"/>
</dbReference>
<evidence type="ECO:0000313" key="4">
    <source>
        <dbReference type="EMBL" id="AWB27695.1"/>
    </source>
</evidence>
<dbReference type="PROSITE" id="PS00061">
    <property type="entry name" value="ADH_SHORT"/>
    <property type="match status" value="1"/>
</dbReference>
<dbReference type="PRINTS" id="PR00080">
    <property type="entry name" value="SDRFAMILY"/>
</dbReference>
<evidence type="ECO:0000256" key="1">
    <source>
        <dbReference type="ARBA" id="ARBA00006484"/>
    </source>
</evidence>
<dbReference type="InterPro" id="IPR002347">
    <property type="entry name" value="SDR_fam"/>
</dbReference>
<dbReference type="PANTHER" id="PTHR44169:SF6">
    <property type="entry name" value="NADPH-DEPENDENT 1-ACYLDIHYDROXYACETONE PHOSPHATE REDUCTASE"/>
    <property type="match status" value="1"/>
</dbReference>
<dbReference type="PRINTS" id="PR00081">
    <property type="entry name" value="GDHRDH"/>
</dbReference>
<dbReference type="Gene3D" id="3.40.50.720">
    <property type="entry name" value="NAD(P)-binding Rossmann-like Domain"/>
    <property type="match status" value="1"/>
</dbReference>
<evidence type="ECO:0000313" key="5">
    <source>
        <dbReference type="Proteomes" id="UP000244727"/>
    </source>
</evidence>